<dbReference type="Pfam" id="PF25579">
    <property type="entry name" value="TPR_TRIP12_N"/>
    <property type="match status" value="1"/>
</dbReference>
<dbReference type="Gene3D" id="1.25.10.10">
    <property type="entry name" value="Leucine-rich Repeat Variant"/>
    <property type="match status" value="1"/>
</dbReference>
<keyword evidence="10" id="KW-1185">Reference proteome</keyword>
<dbReference type="InterPro" id="IPR045322">
    <property type="entry name" value="HECTD1/TRIP12-like"/>
</dbReference>
<evidence type="ECO:0000313" key="10">
    <source>
        <dbReference type="Proteomes" id="UP001412067"/>
    </source>
</evidence>
<feature type="region of interest" description="Disordered" evidence="7">
    <location>
        <begin position="34"/>
        <end position="73"/>
    </location>
</feature>
<dbReference type="InterPro" id="IPR035983">
    <property type="entry name" value="Hect_E3_ubiquitin_ligase"/>
</dbReference>
<name>A0ABR2M1I0_9ASPA</name>
<dbReference type="SUPFAM" id="SSF56204">
    <property type="entry name" value="Hect, E3 ligase catalytic domain"/>
    <property type="match status" value="1"/>
</dbReference>
<gene>
    <name evidence="9" type="primary">UPL4</name>
    <name evidence="9" type="ORF">KSP40_PGU018600</name>
</gene>
<dbReference type="PANTHER" id="PTHR45670">
    <property type="entry name" value="E3 UBIQUITIN-PROTEIN LIGASE TRIP12"/>
    <property type="match status" value="1"/>
</dbReference>
<evidence type="ECO:0000256" key="7">
    <source>
        <dbReference type="SAM" id="MobiDB-lite"/>
    </source>
</evidence>
<dbReference type="Proteomes" id="UP001412067">
    <property type="component" value="Unassembled WGS sequence"/>
</dbReference>
<protein>
    <recommendedName>
        <fullName evidence="3">HECT-type E3 ubiquitin transferase</fullName>
        <ecNumber evidence="3">2.3.2.26</ecNumber>
    </recommendedName>
</protein>
<reference evidence="9 10" key="1">
    <citation type="journal article" date="2022" name="Nat. Plants">
        <title>Genomes of leafy and leafless Platanthera orchids illuminate the evolution of mycoheterotrophy.</title>
        <authorList>
            <person name="Li M.H."/>
            <person name="Liu K.W."/>
            <person name="Li Z."/>
            <person name="Lu H.C."/>
            <person name="Ye Q.L."/>
            <person name="Zhang D."/>
            <person name="Wang J.Y."/>
            <person name="Li Y.F."/>
            <person name="Zhong Z.M."/>
            <person name="Liu X."/>
            <person name="Yu X."/>
            <person name="Liu D.K."/>
            <person name="Tu X.D."/>
            <person name="Liu B."/>
            <person name="Hao Y."/>
            <person name="Liao X.Y."/>
            <person name="Jiang Y.T."/>
            <person name="Sun W.H."/>
            <person name="Chen J."/>
            <person name="Chen Y.Q."/>
            <person name="Ai Y."/>
            <person name="Zhai J.W."/>
            <person name="Wu S.S."/>
            <person name="Zhou Z."/>
            <person name="Hsiao Y.Y."/>
            <person name="Wu W.L."/>
            <person name="Chen Y.Y."/>
            <person name="Lin Y.F."/>
            <person name="Hsu J.L."/>
            <person name="Li C.Y."/>
            <person name="Wang Z.W."/>
            <person name="Zhao X."/>
            <person name="Zhong W.Y."/>
            <person name="Ma X.K."/>
            <person name="Ma L."/>
            <person name="Huang J."/>
            <person name="Chen G.Z."/>
            <person name="Huang M.Z."/>
            <person name="Huang L."/>
            <person name="Peng D.H."/>
            <person name="Luo Y.B."/>
            <person name="Zou S.Q."/>
            <person name="Chen S.P."/>
            <person name="Lan S."/>
            <person name="Tsai W.C."/>
            <person name="Van de Peer Y."/>
            <person name="Liu Z.J."/>
        </authorList>
    </citation>
    <scope>NUCLEOTIDE SEQUENCE [LARGE SCALE GENOMIC DNA]</scope>
    <source>
        <strain evidence="9">Lor288</strain>
    </source>
</reference>
<dbReference type="PANTHER" id="PTHR45670:SF10">
    <property type="entry name" value="E3 UBIQUITIN-PROTEIN LIGASE UPL4"/>
    <property type="match status" value="1"/>
</dbReference>
<dbReference type="PROSITE" id="PS50237">
    <property type="entry name" value="HECT"/>
    <property type="match status" value="1"/>
</dbReference>
<dbReference type="Gene3D" id="3.90.1750.10">
    <property type="entry name" value="Hect, E3 ligase catalytic domains"/>
    <property type="match status" value="1"/>
</dbReference>
<dbReference type="Gene3D" id="3.30.2410.10">
    <property type="entry name" value="Hect, E3 ligase catalytic domain"/>
    <property type="match status" value="1"/>
</dbReference>
<dbReference type="EC" id="2.3.2.26" evidence="3"/>
<comment type="catalytic activity">
    <reaction evidence="1">
        <text>S-ubiquitinyl-[E2 ubiquitin-conjugating enzyme]-L-cysteine + [acceptor protein]-L-lysine = [E2 ubiquitin-conjugating enzyme]-L-cysteine + N(6)-ubiquitinyl-[acceptor protein]-L-lysine.</text>
        <dbReference type="EC" id="2.3.2.26"/>
    </reaction>
</comment>
<dbReference type="InterPro" id="IPR000569">
    <property type="entry name" value="HECT_dom"/>
</dbReference>
<dbReference type="Pfam" id="PF00632">
    <property type="entry name" value="HECT"/>
    <property type="match status" value="1"/>
</dbReference>
<dbReference type="EMBL" id="JBBWWR010000013">
    <property type="protein sequence ID" value="KAK8956341.1"/>
    <property type="molecule type" value="Genomic_DNA"/>
</dbReference>
<dbReference type="CDD" id="cd00078">
    <property type="entry name" value="HECTc"/>
    <property type="match status" value="1"/>
</dbReference>
<evidence type="ECO:0000256" key="4">
    <source>
        <dbReference type="ARBA" id="ARBA00022679"/>
    </source>
</evidence>
<dbReference type="SMART" id="SM00119">
    <property type="entry name" value="HECTc"/>
    <property type="match status" value="1"/>
</dbReference>
<feature type="domain" description="HECT" evidence="8">
    <location>
        <begin position="1150"/>
        <end position="1536"/>
    </location>
</feature>
<proteinExistence type="inferred from homology"/>
<evidence type="ECO:0000313" key="9">
    <source>
        <dbReference type="EMBL" id="KAK8956341.1"/>
    </source>
</evidence>
<keyword evidence="4" id="KW-0808">Transferase</keyword>
<keyword evidence="5 6" id="KW-0833">Ubl conjugation pathway</keyword>
<evidence type="ECO:0000256" key="6">
    <source>
        <dbReference type="PROSITE-ProRule" id="PRU00104"/>
    </source>
</evidence>
<evidence type="ECO:0000256" key="2">
    <source>
        <dbReference type="ARBA" id="ARBA00006331"/>
    </source>
</evidence>
<evidence type="ECO:0000256" key="3">
    <source>
        <dbReference type="ARBA" id="ARBA00012485"/>
    </source>
</evidence>
<dbReference type="InterPro" id="IPR057948">
    <property type="entry name" value="TPR_TRIP12_N"/>
</dbReference>
<dbReference type="InterPro" id="IPR016024">
    <property type="entry name" value="ARM-type_fold"/>
</dbReference>
<accession>A0ABR2M1I0</accession>
<dbReference type="InterPro" id="IPR011989">
    <property type="entry name" value="ARM-like"/>
</dbReference>
<feature type="active site" description="Glycyl thioester intermediate" evidence="6">
    <location>
        <position position="1503"/>
    </location>
</feature>
<sequence length="1536" mass="171197">MDRGRKRPEVAEQWPADKRACSTSEFRLATADAAASSSLHSLPPPSSSEITDCDMDSSSSGRGGGDSAYGSCESEDDPYHPLARATCFASRGKFQKILSALDCGDADASVQLASLTELCETLSFCMEDSLGHFPMDTALPVLVRLAGSEGNPDIMLLAIRAVTYLCDLMPRSADSIVRHGGLPVLCARLLSIEYLDVAEQSLQALEKISRKQPVPCLQAGVIMAVLGFIDFFSTRVQRVALSTVANVCKKLPLDCSSLVLEAIPTLCNLLQYEDWKLVETAVTCLIRITDCFSNSIEILDELCKQEAISKSLHLISVDGRTTLISQTAFVGLIGLLTKLANTSHVAVRTLFELRISSTLKRLLMASGISHGASYLYPDGLYSNQVYEVLKLLNQMVPSPPQDDENIPLVQAKENFLEEGPTFLHQFSEDILPVLIEVIKSGANLSVCYGCLSVMSNTLYFSTVDILQNLVKHTNISSFLAGLMVRKDRHVLVSALKIVELLVRKFPCVCSTSFIKEGVVYSIEVLLEHEDQSQSAGQQSDQKDNQIVQRDVSRCLCHAFDPPNTTTSERTCRLGKDTVFTLAKHIKDTYFTGESVNCEIGISDVLKKLKAMCVVLNKTVDQFSSHYGCAKSEDLSQLLVQVMAEINLGETISSFEFVESGIIRSLVHYFSNGRYLSKSFSDYMPTSHGLAILDRLRTFADISLCKAGQTWEDMLFTCLVRKLQDALTSIENFPVILSHLFKPRSSYSDIPTRHPTLYPCLRIRFVREDGELTLSDHSDVVSIEVSTTLDVIEGYLWPKVGASMTGQQQELNGKDVANDVSCIKCLEKNVPREPCFIMPDSPSSIFAQVLINQDEQSSLDAASTKLRELMTESNSSPPSSSEGHTKGSKCSYPSNYDQVLRLVFSMEGTELDRSMTLYQAILQFQINAEPDLVVGTKFWSEVHKVSYRRAALNTTNFRASHCDSQSFLFQEKAAYPWHKLSFISSIFLAELPCKMNMSILSYDLLFMMKILEGLNHFSSYLLSYERTRSFAEGRTDNFDDLLVSAPSIPQAEFICSKLTDKLEQQLQDPLTIATGCMPSWCDQIMKACPFLFSFETRWKYFRLTAFGCKGQLNQIQGANSSVSGLTTDRRSTSGWSYRKKFKVTRSDILGSAAKMMTSHAHGRAVVEVEYEEEIGTGLGPTMEFFTLVSHEFQKAHMFMWRGDLSSSSELQTSQCSDESAFILAPFGLFPRPWSAASCVSNDGQFSDVIKNFSLLGQLVATAIRDERILDIPFSRTFYKVILDQELGIYDIQSFDPELGKILLEFQALSYKKLFLESSCSANLIYPSDLCFRNATIEDLCLEFTLPGYSDYVSTATDSKMVNIHNLEEYVSLVVDATIKDGISRQVQAFKSGFNEVFPLKSLQIFTEDELERMLCGEQETWTFSDLLDHVKFDHGYTASSPPVINLLETIQEFESDQRRAFLQFVTGAPRLPPGGLAALNPKLTMVRKICGYEVDKDLPSVMTCANYLKLPPYSSKERMRERLLYAITEGQGSFHLS</sequence>
<dbReference type="SUPFAM" id="SSF48371">
    <property type="entry name" value="ARM repeat"/>
    <property type="match status" value="1"/>
</dbReference>
<evidence type="ECO:0000256" key="1">
    <source>
        <dbReference type="ARBA" id="ARBA00000885"/>
    </source>
</evidence>
<organism evidence="9 10">
    <name type="scientific">Platanthera guangdongensis</name>
    <dbReference type="NCBI Taxonomy" id="2320717"/>
    <lineage>
        <taxon>Eukaryota</taxon>
        <taxon>Viridiplantae</taxon>
        <taxon>Streptophyta</taxon>
        <taxon>Embryophyta</taxon>
        <taxon>Tracheophyta</taxon>
        <taxon>Spermatophyta</taxon>
        <taxon>Magnoliopsida</taxon>
        <taxon>Liliopsida</taxon>
        <taxon>Asparagales</taxon>
        <taxon>Orchidaceae</taxon>
        <taxon>Orchidoideae</taxon>
        <taxon>Orchideae</taxon>
        <taxon>Orchidinae</taxon>
        <taxon>Platanthera</taxon>
    </lineage>
</organism>
<comment type="similarity">
    <text evidence="2">Belongs to the UPL family. K-HECT subfamily.</text>
</comment>
<evidence type="ECO:0000259" key="8">
    <source>
        <dbReference type="PROSITE" id="PS50237"/>
    </source>
</evidence>
<comment type="caution">
    <text evidence="9">The sequence shown here is derived from an EMBL/GenBank/DDBJ whole genome shotgun (WGS) entry which is preliminary data.</text>
</comment>
<feature type="region of interest" description="Disordered" evidence="7">
    <location>
        <begin position="867"/>
        <end position="889"/>
    </location>
</feature>
<evidence type="ECO:0000256" key="5">
    <source>
        <dbReference type="ARBA" id="ARBA00022786"/>
    </source>
</evidence>